<dbReference type="Proteomes" id="UP000192596">
    <property type="component" value="Unassembled WGS sequence"/>
</dbReference>
<dbReference type="InParanoid" id="A0A1V8T8H9"/>
<proteinExistence type="predicted"/>
<dbReference type="EMBL" id="NAJO01000014">
    <property type="protein sequence ID" value="OQO07482.1"/>
    <property type="molecule type" value="Genomic_DNA"/>
</dbReference>
<organism evidence="2 3">
    <name type="scientific">Cryoendolithus antarcticus</name>
    <dbReference type="NCBI Taxonomy" id="1507870"/>
    <lineage>
        <taxon>Eukaryota</taxon>
        <taxon>Fungi</taxon>
        <taxon>Dikarya</taxon>
        <taxon>Ascomycota</taxon>
        <taxon>Pezizomycotina</taxon>
        <taxon>Dothideomycetes</taxon>
        <taxon>Dothideomycetidae</taxon>
        <taxon>Cladosporiales</taxon>
        <taxon>Cladosporiaceae</taxon>
        <taxon>Cryoendolithus</taxon>
    </lineage>
</organism>
<protein>
    <submittedName>
        <fullName evidence="2">Uncharacterized protein</fullName>
    </submittedName>
</protein>
<reference evidence="3" key="1">
    <citation type="submission" date="2017-03" db="EMBL/GenBank/DDBJ databases">
        <title>Genomes of endolithic fungi from Antarctica.</title>
        <authorList>
            <person name="Coleine C."/>
            <person name="Masonjones S."/>
            <person name="Stajich J.E."/>
        </authorList>
    </citation>
    <scope>NUCLEOTIDE SEQUENCE [LARGE SCALE GENOMIC DNA]</scope>
    <source>
        <strain evidence="3">CCFEE 5527</strain>
    </source>
</reference>
<evidence type="ECO:0000313" key="3">
    <source>
        <dbReference type="Proteomes" id="UP000192596"/>
    </source>
</evidence>
<evidence type="ECO:0000313" key="2">
    <source>
        <dbReference type="EMBL" id="OQO07482.1"/>
    </source>
</evidence>
<feature type="region of interest" description="Disordered" evidence="1">
    <location>
        <begin position="49"/>
        <end position="75"/>
    </location>
</feature>
<gene>
    <name evidence="2" type="ORF">B0A48_07179</name>
</gene>
<keyword evidence="3" id="KW-1185">Reference proteome</keyword>
<comment type="caution">
    <text evidence="2">The sequence shown here is derived from an EMBL/GenBank/DDBJ whole genome shotgun (WGS) entry which is preliminary data.</text>
</comment>
<evidence type="ECO:0000256" key="1">
    <source>
        <dbReference type="SAM" id="MobiDB-lite"/>
    </source>
</evidence>
<name>A0A1V8T8H9_9PEZI</name>
<dbReference type="AlphaFoldDB" id="A0A1V8T8H9"/>
<dbReference type="OrthoDB" id="5398685at2759"/>
<accession>A0A1V8T8H9</accession>
<sequence length="75" mass="7795">MPSSADDGDLAKAFLELAKGERTAAALEQQLTSMEAKIEALLAQAEQDQEAVTKAREQGAASAGTETKAVEDGET</sequence>